<dbReference type="SUPFAM" id="SSF52540">
    <property type="entry name" value="P-loop containing nucleoside triphosphate hydrolases"/>
    <property type="match status" value="1"/>
</dbReference>
<dbReference type="InterPro" id="IPR052922">
    <property type="entry name" value="Cytidylate_Kinase-2"/>
</dbReference>
<dbReference type="PANTHER" id="PTHR37816">
    <property type="entry name" value="YALI0E33011P"/>
    <property type="match status" value="1"/>
</dbReference>
<dbReference type="EMBL" id="JAUCBP010000014">
    <property type="protein sequence ID" value="MDM7862318.1"/>
    <property type="molecule type" value="Genomic_DNA"/>
</dbReference>
<reference evidence="1 2" key="1">
    <citation type="submission" date="2023-06" db="EMBL/GenBank/DDBJ databases">
        <title>Alteromonas sp. ASW11-36 isolated from intertidal sand.</title>
        <authorList>
            <person name="Li Y."/>
        </authorList>
    </citation>
    <scope>NUCLEOTIDE SEQUENCE [LARGE SCALE GENOMIC DNA]</scope>
    <source>
        <strain evidence="1 2">ASW11-36</strain>
    </source>
</reference>
<dbReference type="Gene3D" id="3.40.50.300">
    <property type="entry name" value="P-loop containing nucleotide triphosphate hydrolases"/>
    <property type="match status" value="1"/>
</dbReference>
<evidence type="ECO:0000313" key="2">
    <source>
        <dbReference type="Proteomes" id="UP001234343"/>
    </source>
</evidence>
<organism evidence="1 2">
    <name type="scientific">Alteromonas arenosi</name>
    <dbReference type="NCBI Taxonomy" id="3055817"/>
    <lineage>
        <taxon>Bacteria</taxon>
        <taxon>Pseudomonadati</taxon>
        <taxon>Pseudomonadota</taxon>
        <taxon>Gammaproteobacteria</taxon>
        <taxon>Alteromonadales</taxon>
        <taxon>Alteromonadaceae</taxon>
        <taxon>Alteromonas/Salinimonas group</taxon>
        <taxon>Alteromonas</taxon>
    </lineage>
</organism>
<evidence type="ECO:0000313" key="1">
    <source>
        <dbReference type="EMBL" id="MDM7862318.1"/>
    </source>
</evidence>
<comment type="caution">
    <text evidence="1">The sequence shown here is derived from an EMBL/GenBank/DDBJ whole genome shotgun (WGS) entry which is preliminary data.</text>
</comment>
<protein>
    <submittedName>
        <fullName evidence="1">AAA family ATPase</fullName>
    </submittedName>
</protein>
<name>A0ABT7T1J4_9ALTE</name>
<accession>A0ABT7T1J4</accession>
<keyword evidence="2" id="KW-1185">Reference proteome</keyword>
<gene>
    <name evidence="1" type="ORF">QTP81_17050</name>
</gene>
<dbReference type="PANTHER" id="PTHR37816:SF2">
    <property type="entry name" value="DNA TOPOLOGY MODULATION PROTEIN FLAR-RELATED PROTEIN"/>
    <property type="match status" value="1"/>
</dbReference>
<dbReference type="RefSeq" id="WP_289367254.1">
    <property type="nucleotide sequence ID" value="NZ_JAUCBP010000014.1"/>
</dbReference>
<proteinExistence type="predicted"/>
<dbReference type="Proteomes" id="UP001234343">
    <property type="component" value="Unassembled WGS sequence"/>
</dbReference>
<sequence>MSKTVIFGNSGSGKSTLAKQLSASDTVAHMDLDAIAWLPSTPPTRAPLEQSKQHINAFIQAHNKWVIEGCYADLIELVMPMAEHLVFMNLPIEACIANARARPWEPHKYPSKAEQDANLAMLIEWIEQYATRTDEFSQCRHQQLYDDFGGSKTMVTANNQYNSSI</sequence>
<dbReference type="InterPro" id="IPR027417">
    <property type="entry name" value="P-loop_NTPase"/>
</dbReference>